<organism evidence="1">
    <name type="scientific">Vibrio alginolyticus</name>
    <dbReference type="NCBI Taxonomy" id="663"/>
    <lineage>
        <taxon>Bacteria</taxon>
        <taxon>Pseudomonadati</taxon>
        <taxon>Pseudomonadota</taxon>
        <taxon>Gammaproteobacteria</taxon>
        <taxon>Vibrionales</taxon>
        <taxon>Vibrionaceae</taxon>
        <taxon>Vibrio</taxon>
    </lineage>
</organism>
<keyword evidence="1" id="KW-0614">Plasmid</keyword>
<sequence length="170" mass="19511">MISNYDVESWLQNFDEPIKATMQYVLGIESWTCDDEEKVQEALNMISGVAQTTSKDNPLLFQEIVDEGRSTALRTAFTQISEQEVIELQAQLIFPRAIKLFGDLVNLEPEVAKKLISTELLQSNDEAVVIGARTLVSRILFLSKMSIFQRIFSDRNQYQFVMEAIENYEF</sequence>
<dbReference type="EMBL" id="CP017904">
    <property type="protein sequence ID" value="ARP21726.1"/>
    <property type="molecule type" value="Genomic_DNA"/>
</dbReference>
<reference evidence="1" key="1">
    <citation type="submission" date="2016-10" db="EMBL/GenBank/DDBJ databases">
        <title>The High Quality Genome of Vibrio alginolyticus K01M1.</title>
        <authorList>
            <person name="Wendling C."/>
            <person name="Chibani C.M."/>
            <person name="Hertel R."/>
            <person name="Sproer C."/>
            <person name="Bunk B."/>
            <person name="Overmann J."/>
            <person name="Roth O."/>
            <person name="Liesegang H."/>
        </authorList>
    </citation>
    <scope>NUCLEOTIDE SEQUENCE</scope>
    <source>
        <strain evidence="1">K05K4</strain>
        <plasmid evidence="1">pL289</plasmid>
    </source>
</reference>
<protein>
    <submittedName>
        <fullName evidence="1">Uncharacterized protein</fullName>
    </submittedName>
</protein>
<name>A0A1W6TLJ5_VIBAL</name>
<evidence type="ECO:0000313" key="1">
    <source>
        <dbReference type="EMBL" id="ARP21726.1"/>
    </source>
</evidence>
<proteinExistence type="predicted"/>
<dbReference type="AlphaFoldDB" id="A0A1W6TLJ5"/>
<dbReference type="InterPro" id="IPR057079">
    <property type="entry name" value="IcmW-like"/>
</dbReference>
<dbReference type="Pfam" id="PF23130">
    <property type="entry name" value="IcmW"/>
    <property type="match status" value="1"/>
</dbReference>
<gene>
    <name evidence="1" type="ORF">K05K4_50170</name>
</gene>
<geneLocation type="plasmid" evidence="1">
    <name>pL289</name>
</geneLocation>
<accession>A0A1W6TLJ5</accession>